<name>A0A0D3G3K3_9ORYZ</name>
<dbReference type="eggNOG" id="KOG1157">
    <property type="taxonomic scope" value="Eukaryota"/>
</dbReference>
<reference evidence="4" key="1">
    <citation type="journal article" date="2009" name="Rice">
        <title>De Novo Next Generation Sequencing of Plant Genomes.</title>
        <authorList>
            <person name="Rounsley S."/>
            <person name="Marri P.R."/>
            <person name="Yu Y."/>
            <person name="He R."/>
            <person name="Sisneros N."/>
            <person name="Goicoechea J.L."/>
            <person name="Lee S.J."/>
            <person name="Angelova A."/>
            <person name="Kudrna D."/>
            <person name="Luo M."/>
            <person name="Affourtit J."/>
            <person name="Desany B."/>
            <person name="Knight J."/>
            <person name="Niazi F."/>
            <person name="Egholm M."/>
            <person name="Wing R.A."/>
        </authorList>
    </citation>
    <scope>NUCLEOTIDE SEQUENCE [LARGE SCALE GENOMIC DNA]</scope>
    <source>
        <strain evidence="4">cv. IRGC 105608</strain>
    </source>
</reference>
<reference evidence="4" key="2">
    <citation type="submission" date="2015-03" db="UniProtKB">
        <authorList>
            <consortium name="EnsemblPlants"/>
        </authorList>
    </citation>
    <scope>IDENTIFICATION</scope>
</reference>
<evidence type="ECO:0000313" key="5">
    <source>
        <dbReference type="Proteomes" id="UP000026960"/>
    </source>
</evidence>
<evidence type="ECO:0000256" key="2">
    <source>
        <dbReference type="ARBA" id="ARBA00022837"/>
    </source>
</evidence>
<organism evidence="4">
    <name type="scientific">Oryza barthii</name>
    <dbReference type="NCBI Taxonomy" id="65489"/>
    <lineage>
        <taxon>Eukaryota</taxon>
        <taxon>Viridiplantae</taxon>
        <taxon>Streptophyta</taxon>
        <taxon>Embryophyta</taxon>
        <taxon>Tracheophyta</taxon>
        <taxon>Spermatophyta</taxon>
        <taxon>Magnoliopsida</taxon>
        <taxon>Liliopsida</taxon>
        <taxon>Poales</taxon>
        <taxon>Poaceae</taxon>
        <taxon>BOP clade</taxon>
        <taxon>Oryzoideae</taxon>
        <taxon>Oryzeae</taxon>
        <taxon>Oryzinae</taxon>
        <taxon>Oryza</taxon>
    </lineage>
</organism>
<dbReference type="Proteomes" id="UP000026960">
    <property type="component" value="Chromosome 5"/>
</dbReference>
<keyword evidence="1" id="KW-0808">Transferase</keyword>
<feature type="domain" description="EF-hand" evidence="3">
    <location>
        <begin position="63"/>
        <end position="98"/>
    </location>
</feature>
<dbReference type="Gramene" id="OBART05G04300.1">
    <property type="protein sequence ID" value="OBART05G04300.1"/>
    <property type="gene ID" value="OBART05G04300"/>
</dbReference>
<accession>A0A0D3G3K3</accession>
<dbReference type="InterPro" id="IPR011992">
    <property type="entry name" value="EF-hand-dom_pair"/>
</dbReference>
<keyword evidence="1" id="KW-0418">Kinase</keyword>
<dbReference type="SUPFAM" id="SSF47473">
    <property type="entry name" value="EF-hand"/>
    <property type="match status" value="1"/>
</dbReference>
<dbReference type="PROSITE" id="PS50222">
    <property type="entry name" value="EF_HAND_2"/>
    <property type="match status" value="1"/>
</dbReference>
<dbReference type="HOGENOM" id="CLU_1848167_0_0_1"/>
<keyword evidence="5" id="KW-1185">Reference proteome</keyword>
<dbReference type="PANTHER" id="PTHR21262">
    <property type="entry name" value="GUANOSINE-3',5'-BIS DIPHOSPHATE 3'-PYROPHOSPHOHYDROLASE"/>
    <property type="match status" value="1"/>
</dbReference>
<keyword evidence="2" id="KW-0106">Calcium</keyword>
<dbReference type="PaxDb" id="65489-OBART05G04300.1"/>
<sequence>MAAVGGQASHALYKGGLTDPEEAKRLKAIMLAAAEVAAQHLRDEPDRRRCMEELTEIMEDLGAGGHDAEELMRLLDANSDGSLSSDEFALFQKRVELKAKLEDKDDEYKEILEQKLQKVDDTGLIHVYRKNLSDKLVLA</sequence>
<dbReference type="PROSITE" id="PS00018">
    <property type="entry name" value="EF_HAND_1"/>
    <property type="match status" value="1"/>
</dbReference>
<dbReference type="Gene3D" id="1.10.238.10">
    <property type="entry name" value="EF-hand"/>
    <property type="match status" value="1"/>
</dbReference>
<evidence type="ECO:0000256" key="1">
    <source>
        <dbReference type="ARBA" id="ARBA00022777"/>
    </source>
</evidence>
<dbReference type="InterPro" id="IPR018247">
    <property type="entry name" value="EF_Hand_1_Ca_BS"/>
</dbReference>
<dbReference type="InterPro" id="IPR002048">
    <property type="entry name" value="EF_hand_dom"/>
</dbReference>
<dbReference type="GO" id="GO:0005509">
    <property type="term" value="F:calcium ion binding"/>
    <property type="evidence" value="ECO:0007669"/>
    <property type="project" value="InterPro"/>
</dbReference>
<evidence type="ECO:0000259" key="3">
    <source>
        <dbReference type="PROSITE" id="PS50222"/>
    </source>
</evidence>
<dbReference type="STRING" id="65489.A0A0D3G3K3"/>
<dbReference type="PANTHER" id="PTHR21262:SF12">
    <property type="entry name" value="GTP DIPHOSPHOKINASE CRSH, CHLOROPLASTIC-RELATED"/>
    <property type="match status" value="1"/>
</dbReference>
<dbReference type="GO" id="GO:0016301">
    <property type="term" value="F:kinase activity"/>
    <property type="evidence" value="ECO:0007669"/>
    <property type="project" value="UniProtKB-KW"/>
</dbReference>
<dbReference type="EnsemblPlants" id="OBART05G04300.1">
    <property type="protein sequence ID" value="OBART05G04300.1"/>
    <property type="gene ID" value="OBART05G04300"/>
</dbReference>
<evidence type="ECO:0000313" key="4">
    <source>
        <dbReference type="EnsemblPlants" id="OBART05G04300.1"/>
    </source>
</evidence>
<dbReference type="AlphaFoldDB" id="A0A0D3G3K3"/>
<proteinExistence type="predicted"/>
<protein>
    <recommendedName>
        <fullName evidence="3">EF-hand domain-containing protein</fullName>
    </recommendedName>
</protein>